<dbReference type="Proteomes" id="UP001501371">
    <property type="component" value="Unassembled WGS sequence"/>
</dbReference>
<dbReference type="PANTHER" id="PTHR30432">
    <property type="entry name" value="TRANSCRIPTIONAL REGULATOR MODE"/>
    <property type="match status" value="1"/>
</dbReference>
<dbReference type="InterPro" id="IPR051815">
    <property type="entry name" value="Molybdate_resp_trans_reg"/>
</dbReference>
<dbReference type="EMBL" id="BAAAKV010000131">
    <property type="protein sequence ID" value="GAA1202078.1"/>
    <property type="molecule type" value="Genomic_DNA"/>
</dbReference>
<evidence type="ECO:0000259" key="3">
    <source>
        <dbReference type="PROSITE" id="PS51866"/>
    </source>
</evidence>
<dbReference type="InterPro" id="IPR004606">
    <property type="entry name" value="Mop_domain"/>
</dbReference>
<keyword evidence="1 2" id="KW-0500">Molybdenum</keyword>
<evidence type="ECO:0000256" key="1">
    <source>
        <dbReference type="ARBA" id="ARBA00022505"/>
    </source>
</evidence>
<reference evidence="5" key="1">
    <citation type="journal article" date="2019" name="Int. J. Syst. Evol. Microbiol.">
        <title>The Global Catalogue of Microorganisms (GCM) 10K type strain sequencing project: providing services to taxonomists for standard genome sequencing and annotation.</title>
        <authorList>
            <consortium name="The Broad Institute Genomics Platform"/>
            <consortium name="The Broad Institute Genome Sequencing Center for Infectious Disease"/>
            <person name="Wu L."/>
            <person name="Ma J."/>
        </authorList>
    </citation>
    <scope>NUCLEOTIDE SEQUENCE [LARGE SCALE GENOMIC DNA]</scope>
    <source>
        <strain evidence="5">JCM 12696</strain>
    </source>
</reference>
<proteinExistence type="predicted"/>
<organism evidence="4 5">
    <name type="scientific">Streptomyces hebeiensis</name>
    <dbReference type="NCBI Taxonomy" id="229486"/>
    <lineage>
        <taxon>Bacteria</taxon>
        <taxon>Bacillati</taxon>
        <taxon>Actinomycetota</taxon>
        <taxon>Actinomycetes</taxon>
        <taxon>Kitasatosporales</taxon>
        <taxon>Streptomycetaceae</taxon>
        <taxon>Streptomyces</taxon>
    </lineage>
</organism>
<evidence type="ECO:0000313" key="5">
    <source>
        <dbReference type="Proteomes" id="UP001501371"/>
    </source>
</evidence>
<dbReference type="SUPFAM" id="SSF50331">
    <property type="entry name" value="MOP-like"/>
    <property type="match status" value="2"/>
</dbReference>
<dbReference type="Gene3D" id="2.40.50.100">
    <property type="match status" value="2"/>
</dbReference>
<evidence type="ECO:0000313" key="4">
    <source>
        <dbReference type="EMBL" id="GAA1202078.1"/>
    </source>
</evidence>
<accession>A0ABP4FV11</accession>
<protein>
    <submittedName>
        <fullName evidence="4">TOBE domain-containing protein</fullName>
    </submittedName>
</protein>
<sequence length="142" mass="14043">MSLSLSIRNQLPGTVTAVSLGAAVAVVTVRLDGGQAITSAITREAVQELDLIPGRTVRALVKATDVSLAAGPVTGLSIRNHLPGTVAHIAADVAMAAVKVTVPGGELTAAVTKEAVDDLGLSTGSAVTVLIKATEVALAATG</sequence>
<dbReference type="NCBIfam" id="TIGR00638">
    <property type="entry name" value="Mop"/>
    <property type="match status" value="2"/>
</dbReference>
<comment type="caution">
    <text evidence="4">The sequence shown here is derived from an EMBL/GenBank/DDBJ whole genome shotgun (WGS) entry which is preliminary data.</text>
</comment>
<dbReference type="InterPro" id="IPR008995">
    <property type="entry name" value="Mo/tungstate-bd_C_term_dom"/>
</dbReference>
<dbReference type="PROSITE" id="PS51866">
    <property type="entry name" value="MOP"/>
    <property type="match status" value="2"/>
</dbReference>
<evidence type="ECO:0000256" key="2">
    <source>
        <dbReference type="PROSITE-ProRule" id="PRU01213"/>
    </source>
</evidence>
<feature type="domain" description="Mop" evidence="3">
    <location>
        <begin position="4"/>
        <end position="70"/>
    </location>
</feature>
<dbReference type="PANTHER" id="PTHR30432:SF1">
    <property type="entry name" value="DNA-BINDING TRANSCRIPTIONAL DUAL REGULATOR MODE"/>
    <property type="match status" value="1"/>
</dbReference>
<feature type="domain" description="Mop" evidence="3">
    <location>
        <begin position="75"/>
        <end position="140"/>
    </location>
</feature>
<keyword evidence="5" id="KW-1185">Reference proteome</keyword>
<dbReference type="Pfam" id="PF03459">
    <property type="entry name" value="TOBE"/>
    <property type="match status" value="2"/>
</dbReference>
<dbReference type="InterPro" id="IPR005116">
    <property type="entry name" value="Transp-assoc_OB_typ1"/>
</dbReference>
<gene>
    <name evidence="4" type="ORF">GCM10009654_67920</name>
</gene>
<name>A0ABP4FV11_9ACTN</name>